<reference evidence="14 15" key="1">
    <citation type="submission" date="2024-08" db="EMBL/GenBank/DDBJ databases">
        <title>Gnathostoma spinigerum genome.</title>
        <authorList>
            <person name="Gonzalez-Bertolin B."/>
            <person name="Monzon S."/>
            <person name="Zaballos A."/>
            <person name="Jimenez P."/>
            <person name="Dekumyoy P."/>
            <person name="Varona S."/>
            <person name="Cuesta I."/>
            <person name="Sumanam S."/>
            <person name="Adisakwattana P."/>
            <person name="Gasser R.B."/>
            <person name="Hernandez-Gonzalez A."/>
            <person name="Young N.D."/>
            <person name="Perteguer M.J."/>
        </authorList>
    </citation>
    <scope>NUCLEOTIDE SEQUENCE [LARGE SCALE GENOMIC DNA]</scope>
    <source>
        <strain evidence="14">AL3</strain>
        <tissue evidence="14">Liver</tissue>
    </source>
</reference>
<evidence type="ECO:0000256" key="10">
    <source>
        <dbReference type="ARBA" id="ARBA00023136"/>
    </source>
</evidence>
<dbReference type="Pfam" id="PF02046">
    <property type="entry name" value="COX6A"/>
    <property type="match status" value="1"/>
</dbReference>
<dbReference type="PANTHER" id="PTHR11504:SF0">
    <property type="entry name" value="CYTOCHROME C OXIDASE SUBUNIT"/>
    <property type="match status" value="1"/>
</dbReference>
<comment type="similarity">
    <text evidence="3 11">Belongs to the cytochrome c oxidase subunit 6A family.</text>
</comment>
<evidence type="ECO:0000256" key="12">
    <source>
        <dbReference type="RuleBase" id="RU004397"/>
    </source>
</evidence>
<keyword evidence="15" id="KW-1185">Reference proteome</keyword>
<dbReference type="GO" id="GO:0016491">
    <property type="term" value="F:oxidoreductase activity"/>
    <property type="evidence" value="ECO:0007669"/>
    <property type="project" value="UniProtKB-KW"/>
</dbReference>
<comment type="pathway">
    <text evidence="2">Energy metabolism; oxidative phosphorylation.</text>
</comment>
<dbReference type="InterPro" id="IPR036418">
    <property type="entry name" value="Cyt_c_oxidase_su6a_sf"/>
</dbReference>
<evidence type="ECO:0000256" key="3">
    <source>
        <dbReference type="ARBA" id="ARBA00005553"/>
    </source>
</evidence>
<dbReference type="EMBL" id="JBGFUD010006027">
    <property type="protein sequence ID" value="MFH4980754.1"/>
    <property type="molecule type" value="Genomic_DNA"/>
</dbReference>
<dbReference type="PROSITE" id="PS01329">
    <property type="entry name" value="COX6A"/>
    <property type="match status" value="1"/>
</dbReference>
<evidence type="ECO:0000256" key="8">
    <source>
        <dbReference type="ARBA" id="ARBA00023002"/>
    </source>
</evidence>
<comment type="subcellular location">
    <subcellularLocation>
        <location evidence="1">Mitochondrion inner membrane</location>
        <topology evidence="1">Single-pass membrane protein</topology>
    </subcellularLocation>
</comment>
<evidence type="ECO:0000256" key="6">
    <source>
        <dbReference type="ARBA" id="ARBA00022946"/>
    </source>
</evidence>
<feature type="transmembrane region" description="Helical" evidence="13">
    <location>
        <begin position="53"/>
        <end position="70"/>
    </location>
</feature>
<dbReference type="FunFam" id="4.10.95.10:FF:000001">
    <property type="entry name" value="Cytochrome c oxidase subunit 6A, mitochondrial"/>
    <property type="match status" value="1"/>
</dbReference>
<comment type="caution">
    <text evidence="14">The sequence shown here is derived from an EMBL/GenBank/DDBJ whole genome shotgun (WGS) entry which is preliminary data.</text>
</comment>
<dbReference type="SUPFAM" id="SSF81411">
    <property type="entry name" value="Mitochondrial cytochrome c oxidase subunit VIa"/>
    <property type="match status" value="1"/>
</dbReference>
<keyword evidence="6" id="KW-0809">Transit peptide</keyword>
<evidence type="ECO:0000313" key="15">
    <source>
        <dbReference type="Proteomes" id="UP001608902"/>
    </source>
</evidence>
<protein>
    <recommendedName>
        <fullName evidence="12">Cytochrome c oxidase subunit</fullName>
    </recommendedName>
    <alternativeName>
        <fullName evidence="12">Cytochrome c oxidase polypeptide VIa</fullName>
    </alternativeName>
</protein>
<evidence type="ECO:0000256" key="11">
    <source>
        <dbReference type="RuleBase" id="RU004396"/>
    </source>
</evidence>
<sequence length="129" mass="15086">MASYLCRNIALTTRIVAYRSARLAHNVGEFDSLKEAAQQMKDSQSTRDMWKKIFFLCSLPCLALVMYTSYVDHTHHDRKAEREKYVAYPYLNVRNKPFPWGDGNHTFFHNKETQHVPGVGFEVDLEKEK</sequence>
<evidence type="ECO:0000256" key="5">
    <source>
        <dbReference type="ARBA" id="ARBA00022792"/>
    </source>
</evidence>
<keyword evidence="5 12" id="KW-0999">Mitochondrion inner membrane</keyword>
<dbReference type="Gene3D" id="4.10.95.10">
    <property type="entry name" value="Cytochrome c oxidase, subunit VIa"/>
    <property type="match status" value="1"/>
</dbReference>
<evidence type="ECO:0000256" key="7">
    <source>
        <dbReference type="ARBA" id="ARBA00022989"/>
    </source>
</evidence>
<proteinExistence type="inferred from homology"/>
<dbReference type="GO" id="GO:0005743">
    <property type="term" value="C:mitochondrial inner membrane"/>
    <property type="evidence" value="ECO:0007669"/>
    <property type="project" value="UniProtKB-SubCell"/>
</dbReference>
<keyword evidence="7 13" id="KW-1133">Transmembrane helix</keyword>
<keyword evidence="10 12" id="KW-0472">Membrane</keyword>
<keyword evidence="8" id="KW-0560">Oxidoreductase</keyword>
<name>A0ABD6ERF1_9BILA</name>
<dbReference type="PANTHER" id="PTHR11504">
    <property type="entry name" value="CYTOCHROME C OXIDASE POLYPEPTIDE VIA"/>
    <property type="match status" value="1"/>
</dbReference>
<evidence type="ECO:0000256" key="13">
    <source>
        <dbReference type="SAM" id="Phobius"/>
    </source>
</evidence>
<keyword evidence="9 12" id="KW-0496">Mitochondrion</keyword>
<dbReference type="InterPro" id="IPR018507">
    <property type="entry name" value="Cyt_c_oxidase_su6a_CS"/>
</dbReference>
<organism evidence="14 15">
    <name type="scientific">Gnathostoma spinigerum</name>
    <dbReference type="NCBI Taxonomy" id="75299"/>
    <lineage>
        <taxon>Eukaryota</taxon>
        <taxon>Metazoa</taxon>
        <taxon>Ecdysozoa</taxon>
        <taxon>Nematoda</taxon>
        <taxon>Chromadorea</taxon>
        <taxon>Rhabditida</taxon>
        <taxon>Spirurina</taxon>
        <taxon>Gnathostomatomorpha</taxon>
        <taxon>Gnathostomatoidea</taxon>
        <taxon>Gnathostomatidae</taxon>
        <taxon>Gnathostoma</taxon>
    </lineage>
</organism>
<evidence type="ECO:0000256" key="4">
    <source>
        <dbReference type="ARBA" id="ARBA00022692"/>
    </source>
</evidence>
<evidence type="ECO:0000256" key="1">
    <source>
        <dbReference type="ARBA" id="ARBA00004434"/>
    </source>
</evidence>
<evidence type="ECO:0000256" key="9">
    <source>
        <dbReference type="ARBA" id="ARBA00023128"/>
    </source>
</evidence>
<dbReference type="Proteomes" id="UP001608902">
    <property type="component" value="Unassembled WGS sequence"/>
</dbReference>
<gene>
    <name evidence="14" type="ORF">AB6A40_007463</name>
</gene>
<dbReference type="AlphaFoldDB" id="A0ABD6ERF1"/>
<keyword evidence="4 13" id="KW-0812">Transmembrane</keyword>
<dbReference type="InterPro" id="IPR001349">
    <property type="entry name" value="Cyt_c_oxidase_su6a"/>
</dbReference>
<evidence type="ECO:0000256" key="2">
    <source>
        <dbReference type="ARBA" id="ARBA00004673"/>
    </source>
</evidence>
<accession>A0ABD6ERF1</accession>
<evidence type="ECO:0000313" key="14">
    <source>
        <dbReference type="EMBL" id="MFH4980754.1"/>
    </source>
</evidence>